<evidence type="ECO:0000313" key="6">
    <source>
        <dbReference type="Proteomes" id="UP000224974"/>
    </source>
</evidence>
<accession>A0A2C6DFA8</accession>
<dbReference type="STRING" id="1111728.GCA_000427805_04633"/>
<comment type="subunit">
    <text evidence="4">Heterohexamer, formed by a dimer of trimers. The hexameric TusBCD complex contains 2 copies each of TusB, TusC and TusD. The TusBCD complex interacts with TusE.</text>
</comment>
<comment type="function">
    <text evidence="4">Part of a sulfur-relay system required for 2-thiolation of 5-methylaminomethyl-2-thiouridine (mnm(5)s(2)U) at tRNA wobble positions.</text>
</comment>
<dbReference type="PANTHER" id="PTHR38780">
    <property type="entry name" value="PROTEIN TUSC"/>
    <property type="match status" value="1"/>
</dbReference>
<protein>
    <recommendedName>
        <fullName evidence="4">Protein TusC</fullName>
    </recommendedName>
    <alternativeName>
        <fullName evidence="4">tRNA 2-thiouridine synthesizing protein C</fullName>
    </alternativeName>
</protein>
<evidence type="ECO:0000256" key="4">
    <source>
        <dbReference type="HAMAP-Rule" id="MF_00389"/>
    </source>
</evidence>
<evidence type="ECO:0000256" key="2">
    <source>
        <dbReference type="ARBA" id="ARBA00022490"/>
    </source>
</evidence>
<dbReference type="InterPro" id="IPR027396">
    <property type="entry name" value="DsrEFH-like"/>
</dbReference>
<dbReference type="EMBL" id="PDDX01000001">
    <property type="protein sequence ID" value="PHI27897.1"/>
    <property type="molecule type" value="Genomic_DNA"/>
</dbReference>
<proteinExistence type="inferred from homology"/>
<sequence length="119" mass="13016">MKKIAFVFTHAPHGSSGGREGLDAVLATSALTEEIGLFFISDGVFQLLSQQKPETILSRNYIATFGVLALYDINNCFICSESLSARGLDDDVDLVLDAAHLNRQQMQQSLSAYDVILTF</sequence>
<comment type="caution">
    <text evidence="5">The sequence shown here is derived from an EMBL/GenBank/DDBJ whole genome shotgun (WGS) entry which is preliminary data.</text>
</comment>
<keyword evidence="5" id="KW-0808">Transferase</keyword>
<keyword evidence="6" id="KW-1185">Reference proteome</keyword>
<evidence type="ECO:0000313" key="5">
    <source>
        <dbReference type="EMBL" id="PHI27897.1"/>
    </source>
</evidence>
<dbReference type="NCBIfam" id="TIGR03010">
    <property type="entry name" value="sulf_tusC_dsrF"/>
    <property type="match status" value="1"/>
</dbReference>
<name>A0A2C6DFA8_9GAMM</name>
<dbReference type="InterPro" id="IPR017462">
    <property type="entry name" value="Sulphur_relay_TusC/DsrF"/>
</dbReference>
<dbReference type="NCBIfam" id="NF001238">
    <property type="entry name" value="PRK00211.1"/>
    <property type="match status" value="1"/>
</dbReference>
<dbReference type="PANTHER" id="PTHR38780:SF1">
    <property type="entry name" value="PROTEIN TUSC"/>
    <property type="match status" value="1"/>
</dbReference>
<dbReference type="SUPFAM" id="SSF75169">
    <property type="entry name" value="DsrEFH-like"/>
    <property type="match status" value="1"/>
</dbReference>
<dbReference type="Gene3D" id="3.40.1260.10">
    <property type="entry name" value="DsrEFH-like"/>
    <property type="match status" value="1"/>
</dbReference>
<comment type="subcellular location">
    <subcellularLocation>
        <location evidence="4">Cytoplasm</location>
    </subcellularLocation>
</comment>
<dbReference type="RefSeq" id="WP_029093828.1">
    <property type="nucleotide sequence ID" value="NZ_PDDX01000001.1"/>
</dbReference>
<keyword evidence="3 4" id="KW-0819">tRNA processing</keyword>
<gene>
    <name evidence="4" type="primary">tusC</name>
    <name evidence="5" type="ORF">CRN84_00375</name>
</gene>
<dbReference type="InterPro" id="IPR037450">
    <property type="entry name" value="Sulphur_relay_TusC"/>
</dbReference>
<dbReference type="InterPro" id="IPR003787">
    <property type="entry name" value="Sulphur_relay_DsrE/F-like"/>
</dbReference>
<dbReference type="OrthoDB" id="9789418at2"/>
<evidence type="ECO:0000256" key="1">
    <source>
        <dbReference type="ARBA" id="ARBA00005996"/>
    </source>
</evidence>
<dbReference type="HAMAP" id="MF_00389">
    <property type="entry name" value="Thiourid_synth_C"/>
    <property type="match status" value="1"/>
</dbReference>
<dbReference type="Proteomes" id="UP000224974">
    <property type="component" value="Unassembled WGS sequence"/>
</dbReference>
<reference evidence="6" key="1">
    <citation type="submission" date="2017-09" db="EMBL/GenBank/DDBJ databases">
        <title>FDA dAtabase for Regulatory Grade micrObial Sequences (FDA-ARGOS): Supporting development and validation of Infectious Disease Dx tests.</title>
        <authorList>
            <person name="Minogue T."/>
            <person name="Wolcott M."/>
            <person name="Wasieloski L."/>
            <person name="Aguilar W."/>
            <person name="Moore D."/>
            <person name="Tallon L."/>
            <person name="Sadzewicz L."/>
            <person name="Ott S."/>
            <person name="Zhao X."/>
            <person name="Nagaraj S."/>
            <person name="Vavikolanu K."/>
            <person name="Aluvathingal J."/>
            <person name="Nadendla S."/>
            <person name="Sichtig H."/>
        </authorList>
    </citation>
    <scope>NUCLEOTIDE SEQUENCE [LARGE SCALE GENOMIC DNA]</scope>
    <source>
        <strain evidence="6">FDAARGOS_387</strain>
    </source>
</reference>
<evidence type="ECO:0000256" key="3">
    <source>
        <dbReference type="ARBA" id="ARBA00022694"/>
    </source>
</evidence>
<comment type="similarity">
    <text evidence="1 4">Belongs to the DsrF/TusC family.</text>
</comment>
<organism evidence="5 6">
    <name type="scientific">Budvicia aquatica</name>
    <dbReference type="NCBI Taxonomy" id="82979"/>
    <lineage>
        <taxon>Bacteria</taxon>
        <taxon>Pseudomonadati</taxon>
        <taxon>Pseudomonadota</taxon>
        <taxon>Gammaproteobacteria</taxon>
        <taxon>Enterobacterales</taxon>
        <taxon>Budviciaceae</taxon>
        <taxon>Budvicia</taxon>
    </lineage>
</organism>
<dbReference type="GO" id="GO:0005737">
    <property type="term" value="C:cytoplasm"/>
    <property type="evidence" value="ECO:0007669"/>
    <property type="project" value="UniProtKB-SubCell"/>
</dbReference>
<dbReference type="AlphaFoldDB" id="A0A2C6DFA8"/>
<dbReference type="GO" id="GO:0016740">
    <property type="term" value="F:transferase activity"/>
    <property type="evidence" value="ECO:0007669"/>
    <property type="project" value="UniProtKB-KW"/>
</dbReference>
<dbReference type="Pfam" id="PF02635">
    <property type="entry name" value="DsrE"/>
    <property type="match status" value="1"/>
</dbReference>
<keyword evidence="2 4" id="KW-0963">Cytoplasm</keyword>
<dbReference type="GO" id="GO:0008033">
    <property type="term" value="P:tRNA processing"/>
    <property type="evidence" value="ECO:0007669"/>
    <property type="project" value="UniProtKB-UniRule"/>
</dbReference>